<dbReference type="Proteomes" id="UP000029643">
    <property type="component" value="Unassembled WGS sequence"/>
</dbReference>
<reference evidence="1 2" key="1">
    <citation type="journal article" date="2014" name="Genome Announc.">
        <title>Draft Genome Sequences of Marine Flavobacterium Algibacter lectus Strains SS8 and NR4.</title>
        <authorList>
            <person name="Takatani N."/>
            <person name="Nakanishi M."/>
            <person name="Meirelles P."/>
            <person name="Mino S."/>
            <person name="Suda W."/>
            <person name="Oshima K."/>
            <person name="Hattori M."/>
            <person name="Ohkuma M."/>
            <person name="Hosokawa M."/>
            <person name="Miyashita K."/>
            <person name="Thompson F.L."/>
            <person name="Niwa A."/>
            <person name="Sawabe T."/>
            <person name="Sawabe T."/>
        </authorList>
    </citation>
    <scope>NUCLEOTIDE SEQUENCE [LARGE SCALE GENOMIC DNA]</scope>
    <source>
        <strain evidence="2">JCM19274</strain>
    </source>
</reference>
<accession>A0A090WVP0</accession>
<dbReference type="STRING" id="221126.SAMN04489722_101102"/>
<dbReference type="RefSeq" id="WP_042498814.1">
    <property type="nucleotide sequence ID" value="NZ_BBNU01000010.1"/>
</dbReference>
<evidence type="ECO:0008006" key="3">
    <source>
        <dbReference type="Google" id="ProtNLM"/>
    </source>
</evidence>
<dbReference type="AlphaFoldDB" id="A0A090WVP0"/>
<evidence type="ECO:0000313" key="2">
    <source>
        <dbReference type="Proteomes" id="UP000029643"/>
    </source>
</evidence>
<proteinExistence type="predicted"/>
<evidence type="ECO:0000313" key="1">
    <source>
        <dbReference type="EMBL" id="GAL80323.1"/>
    </source>
</evidence>
<organism evidence="1 2">
    <name type="scientific">Algibacter lectus</name>
    <dbReference type="NCBI Taxonomy" id="221126"/>
    <lineage>
        <taxon>Bacteria</taxon>
        <taxon>Pseudomonadati</taxon>
        <taxon>Bacteroidota</taxon>
        <taxon>Flavobacteriia</taxon>
        <taxon>Flavobacteriales</taxon>
        <taxon>Flavobacteriaceae</taxon>
        <taxon>Algibacter</taxon>
    </lineage>
</organism>
<name>A0A090WVP0_9FLAO</name>
<sequence length="392" mass="45749">MKRLLLLLLSISFLISCGGRKQLEKAINTGNYNQAITEALKKLETNKDKKRKQDYILMLRDAYYKVVEKDLNTIKHLEKDNNPELFENIFNVYKNLNTRQEAIKPVLPLYINGKEAKFEFSDYSSQISSYRNKTSNYLYEKGLDLLESDNKEQIRDAHQIYSYIESINPNYEDTRELIQEAHARGTKYVIVTIANKTKQAIPRDLESDLLNFDTYGLNQFWTVYHASPERARVYDLAMQLQLKQIIISPEHVKERQILREQTIIDGKKYVLDKKGNVKKDSLGNDIKVDNIIKVKAKLYELSQQKSSQILGNVIYKDMKTNQVLQSFPVDSGFNFQNIYATYRGDKRALTTEDLQLIRSRKVPFPINEQMIFDTGEDLKLQLKNIITTYNPE</sequence>
<dbReference type="EMBL" id="BBNU01000010">
    <property type="protein sequence ID" value="GAL80323.1"/>
    <property type="molecule type" value="Genomic_DNA"/>
</dbReference>
<dbReference type="PROSITE" id="PS51257">
    <property type="entry name" value="PROKAR_LIPOPROTEIN"/>
    <property type="match status" value="1"/>
</dbReference>
<protein>
    <recommendedName>
        <fullName evidence="3">Lipoprotein</fullName>
    </recommendedName>
</protein>
<comment type="caution">
    <text evidence="1">The sequence shown here is derived from an EMBL/GenBank/DDBJ whole genome shotgun (WGS) entry which is preliminary data.</text>
</comment>
<gene>
    <name evidence="1" type="ORF">JCM19274_613</name>
</gene>